<dbReference type="Pfam" id="PF13365">
    <property type="entry name" value="Trypsin_2"/>
    <property type="match status" value="1"/>
</dbReference>
<comment type="caution">
    <text evidence="7">The sequence shown here is derived from an EMBL/GenBank/DDBJ whole genome shotgun (WGS) entry which is preliminary data.</text>
</comment>
<evidence type="ECO:0000256" key="3">
    <source>
        <dbReference type="ARBA" id="ARBA00022729"/>
    </source>
</evidence>
<evidence type="ECO:0000256" key="4">
    <source>
        <dbReference type="ARBA" id="ARBA00022801"/>
    </source>
</evidence>
<dbReference type="GO" id="GO:0008236">
    <property type="term" value="F:serine-type peptidase activity"/>
    <property type="evidence" value="ECO:0007669"/>
    <property type="project" value="UniProtKB-KW"/>
</dbReference>
<dbReference type="Gene3D" id="2.40.10.10">
    <property type="entry name" value="Trypsin-like serine proteases"/>
    <property type="match status" value="2"/>
</dbReference>
<evidence type="ECO:0000256" key="1">
    <source>
        <dbReference type="ARBA" id="ARBA00008764"/>
    </source>
</evidence>
<accession>A0A428QZH7</accession>
<evidence type="ECO:0000313" key="7">
    <source>
        <dbReference type="EMBL" id="RSL70563.1"/>
    </source>
</evidence>
<reference evidence="7 8" key="1">
    <citation type="submission" date="2017-06" db="EMBL/GenBank/DDBJ databases">
        <title>Comparative genomic analysis of Ambrosia Fusariam Clade fungi.</title>
        <authorList>
            <person name="Stajich J.E."/>
            <person name="Carrillo J."/>
            <person name="Kijimoto T."/>
            <person name="Eskalen A."/>
            <person name="O'Donnell K."/>
            <person name="Kasson M."/>
        </authorList>
    </citation>
    <scope>NUCLEOTIDE SEQUENCE [LARGE SCALE GENOMIC DNA]</scope>
    <source>
        <strain evidence="7 8">NRRL62584</strain>
    </source>
</reference>
<keyword evidence="8" id="KW-1185">Reference proteome</keyword>
<dbReference type="STRING" id="1325734.A0A428QZH7"/>
<keyword evidence="5 6" id="KW-0720">Serine protease</keyword>
<comment type="similarity">
    <text evidence="1 6">Belongs to the peptidase S1B family.</text>
</comment>
<dbReference type="InterPro" id="IPR050966">
    <property type="entry name" value="Glutamyl_endopeptidase"/>
</dbReference>
<sequence length="792" mass="83768">MSSNFGAASPSRAAAWKLDLPTSSHPAESVRLPDDGSKDAESIIGDDERVLVDHGDLQEGGKYRSIVKIQSRFNDRTTGRAVWMIGTGWLIRPDLLVTAGHVVYDHGYRYGPADQIKCYIGYNGRDSVKTSAVQARYGLNVISTAEWIESSNNRSRDIAFIQVDRPFTGNLRTFNFTKTPPSGQGIVLGVVGYPGDKSLRDADGEDEKGAQMYEEFAKTDFDLAASPGNMVEYRVSTFGGQSGAPILRKARGQFTSIGTHCYGGGGQKSNSGNAIGGVYGNNYDAFIGLFNIGKQAFGTAANIKWIDCQANGNSSSGTGLNGSLTSGLDKGGYASAGSNGNGFNNNGFTSTGFNNTGFNSTGFDNITSGKDYNGSVTSGQNRGSVPSGDQAEFFNILKTVAGVSSAVLPIASSLLGPVGSLAGMAAGHFLGKLSRESMQSESGMAGVPGDDDAIAARALVAEAALEAILSANESPEHQEVIKKMKDIWSTSAPNVDALAPVLTPGLTECALDIASHRLERATTGTTRQGQESTLIPERRDLGISIHEASGAEAAFVQAMYGPTRPLADAEGGWSWLGPVISTVGKFAVPIVSKAAGSALSSVAGSLGGLLRSESMLDSLSPNEEATRILLKRALMADAALQALMTLPREKLERLQVTNNNSGETEGIIDFIKTGVQKLGPTVLNAAKNMANKYVPIAINYGAKKISTHLGLPAEALPNRTIRKQPSFRDSLNAGNIVKVSHVQNTPEESGSVDLTALLLARQEVWKPSNVWRKDWDDNDDGPVIMTRPPPDF</sequence>
<dbReference type="EC" id="3.4.21.-" evidence="6"/>
<dbReference type="PANTHER" id="PTHR15462:SF8">
    <property type="entry name" value="SERINE PROTEASE"/>
    <property type="match status" value="1"/>
</dbReference>
<evidence type="ECO:0000313" key="8">
    <source>
        <dbReference type="Proteomes" id="UP000288168"/>
    </source>
</evidence>
<keyword evidence="4 6" id="KW-0378">Hydrolase</keyword>
<dbReference type="PANTHER" id="PTHR15462">
    <property type="entry name" value="SERINE PROTEASE"/>
    <property type="match status" value="1"/>
</dbReference>
<dbReference type="OrthoDB" id="3693942at2759"/>
<dbReference type="AlphaFoldDB" id="A0A428QZH7"/>
<dbReference type="SUPFAM" id="SSF50494">
    <property type="entry name" value="Trypsin-like serine proteases"/>
    <property type="match status" value="1"/>
</dbReference>
<dbReference type="InterPro" id="IPR008256">
    <property type="entry name" value="Peptidase_S1B"/>
</dbReference>
<dbReference type="InterPro" id="IPR009003">
    <property type="entry name" value="Peptidase_S1_PA"/>
</dbReference>
<keyword evidence="2 6" id="KW-0645">Protease</keyword>
<dbReference type="GO" id="GO:0006508">
    <property type="term" value="P:proteolysis"/>
    <property type="evidence" value="ECO:0007669"/>
    <property type="project" value="UniProtKB-KW"/>
</dbReference>
<evidence type="ECO:0000256" key="6">
    <source>
        <dbReference type="RuleBase" id="RU004296"/>
    </source>
</evidence>
<keyword evidence="3" id="KW-0732">Signal</keyword>
<protein>
    <recommendedName>
        <fullName evidence="6">Serine protease</fullName>
        <ecNumber evidence="6">3.4.21.-</ecNumber>
    </recommendedName>
</protein>
<dbReference type="PRINTS" id="PR00839">
    <property type="entry name" value="V8PROTEASE"/>
</dbReference>
<dbReference type="EMBL" id="NKCI01000009">
    <property type="protein sequence ID" value="RSL70563.1"/>
    <property type="molecule type" value="Genomic_DNA"/>
</dbReference>
<name>A0A428QZH7_9HYPO</name>
<evidence type="ECO:0000256" key="5">
    <source>
        <dbReference type="ARBA" id="ARBA00022825"/>
    </source>
</evidence>
<dbReference type="Proteomes" id="UP000288168">
    <property type="component" value="Unassembled WGS sequence"/>
</dbReference>
<gene>
    <name evidence="7" type="ORF">CEP54_001711</name>
</gene>
<organism evidence="7 8">
    <name type="scientific">Fusarium duplospermum</name>
    <dbReference type="NCBI Taxonomy" id="1325734"/>
    <lineage>
        <taxon>Eukaryota</taxon>
        <taxon>Fungi</taxon>
        <taxon>Dikarya</taxon>
        <taxon>Ascomycota</taxon>
        <taxon>Pezizomycotina</taxon>
        <taxon>Sordariomycetes</taxon>
        <taxon>Hypocreomycetidae</taxon>
        <taxon>Hypocreales</taxon>
        <taxon>Nectriaceae</taxon>
        <taxon>Fusarium</taxon>
        <taxon>Fusarium solani species complex</taxon>
    </lineage>
</organism>
<proteinExistence type="inferred from homology"/>
<dbReference type="InterPro" id="IPR043504">
    <property type="entry name" value="Peptidase_S1_PA_chymotrypsin"/>
</dbReference>
<evidence type="ECO:0000256" key="2">
    <source>
        <dbReference type="ARBA" id="ARBA00022670"/>
    </source>
</evidence>